<feature type="compositionally biased region" description="Low complexity" evidence="3">
    <location>
        <begin position="319"/>
        <end position="356"/>
    </location>
</feature>
<evidence type="ECO:0000256" key="3">
    <source>
        <dbReference type="SAM" id="MobiDB-lite"/>
    </source>
</evidence>
<feature type="domain" description="Tyrosine-protein phosphatase" evidence="4">
    <location>
        <begin position="823"/>
        <end position="1230"/>
    </location>
</feature>
<dbReference type="GO" id="GO:0004725">
    <property type="term" value="F:protein tyrosine phosphatase activity"/>
    <property type="evidence" value="ECO:0007669"/>
    <property type="project" value="UniProtKB-EC"/>
</dbReference>
<feature type="compositionally biased region" description="Basic and acidic residues" evidence="3">
    <location>
        <begin position="1002"/>
        <end position="1013"/>
    </location>
</feature>
<feature type="compositionally biased region" description="Acidic residues" evidence="3">
    <location>
        <begin position="811"/>
        <end position="820"/>
    </location>
</feature>
<feature type="compositionally biased region" description="Low complexity" evidence="3">
    <location>
        <begin position="629"/>
        <end position="639"/>
    </location>
</feature>
<dbReference type="PANTHER" id="PTHR19134">
    <property type="entry name" value="RECEPTOR-TYPE TYROSINE-PROTEIN PHOSPHATASE"/>
    <property type="match status" value="1"/>
</dbReference>
<evidence type="ECO:0000256" key="2">
    <source>
        <dbReference type="ARBA" id="ARBA00013064"/>
    </source>
</evidence>
<dbReference type="SUPFAM" id="SSF52799">
    <property type="entry name" value="(Phosphotyrosine protein) phosphatases II"/>
    <property type="match status" value="2"/>
</dbReference>
<dbReference type="Gene3D" id="3.40.250.10">
    <property type="entry name" value="Rhodanese-like domain"/>
    <property type="match status" value="1"/>
</dbReference>
<feature type="compositionally biased region" description="Low complexity" evidence="3">
    <location>
        <begin position="1640"/>
        <end position="1665"/>
    </location>
</feature>
<feature type="compositionally biased region" description="Polar residues" evidence="3">
    <location>
        <begin position="1487"/>
        <end position="1509"/>
    </location>
</feature>
<dbReference type="InterPro" id="IPR016130">
    <property type="entry name" value="Tyr_Pase_AS"/>
</dbReference>
<feature type="compositionally biased region" description="Basic residues" evidence="3">
    <location>
        <begin position="985"/>
        <end position="1001"/>
    </location>
</feature>
<feature type="compositionally biased region" description="Low complexity" evidence="3">
    <location>
        <begin position="1282"/>
        <end position="1298"/>
    </location>
</feature>
<evidence type="ECO:0000259" key="5">
    <source>
        <dbReference type="PROSITE" id="PS50056"/>
    </source>
</evidence>
<feature type="compositionally biased region" description="Low complexity" evidence="3">
    <location>
        <begin position="1583"/>
        <end position="1605"/>
    </location>
</feature>
<dbReference type="InterPro" id="IPR003595">
    <property type="entry name" value="Tyr_Pase_cat"/>
</dbReference>
<proteinExistence type="inferred from homology"/>
<name>A0A4S8LJU6_DENBC</name>
<dbReference type="EMBL" id="ML179367">
    <property type="protein sequence ID" value="THU89429.1"/>
    <property type="molecule type" value="Genomic_DNA"/>
</dbReference>
<dbReference type="InterPro" id="IPR000242">
    <property type="entry name" value="PTP_cat"/>
</dbReference>
<keyword evidence="8" id="KW-1185">Reference proteome</keyword>
<dbReference type="PRINTS" id="PR00700">
    <property type="entry name" value="PRTYPHPHTASE"/>
</dbReference>
<organism evidence="7 8">
    <name type="scientific">Dendrothele bispora (strain CBS 962.96)</name>
    <dbReference type="NCBI Taxonomy" id="1314807"/>
    <lineage>
        <taxon>Eukaryota</taxon>
        <taxon>Fungi</taxon>
        <taxon>Dikarya</taxon>
        <taxon>Basidiomycota</taxon>
        <taxon>Agaricomycotina</taxon>
        <taxon>Agaricomycetes</taxon>
        <taxon>Agaricomycetidae</taxon>
        <taxon>Agaricales</taxon>
        <taxon>Agaricales incertae sedis</taxon>
        <taxon>Dendrothele</taxon>
    </lineage>
</organism>
<feature type="compositionally biased region" description="Low complexity" evidence="3">
    <location>
        <begin position="533"/>
        <end position="563"/>
    </location>
</feature>
<feature type="compositionally biased region" description="Low complexity" evidence="3">
    <location>
        <begin position="1459"/>
        <end position="1470"/>
    </location>
</feature>
<gene>
    <name evidence="7" type="ORF">K435DRAFT_761108</name>
</gene>
<dbReference type="Pfam" id="PF00102">
    <property type="entry name" value="Y_phosphatase"/>
    <property type="match status" value="2"/>
</dbReference>
<feature type="region of interest" description="Disordered" evidence="3">
    <location>
        <begin position="306"/>
        <end position="357"/>
    </location>
</feature>
<feature type="region of interest" description="Disordered" evidence="3">
    <location>
        <begin position="1693"/>
        <end position="1712"/>
    </location>
</feature>
<feature type="domain" description="Tyrosine specific protein phosphatases" evidence="5">
    <location>
        <begin position="1156"/>
        <end position="1227"/>
    </location>
</feature>
<feature type="domain" description="Rhodanese" evidence="6">
    <location>
        <begin position="72"/>
        <end position="142"/>
    </location>
</feature>
<feature type="compositionally biased region" description="Gly residues" evidence="3">
    <location>
        <begin position="596"/>
        <end position="617"/>
    </location>
</feature>
<sequence length="1918" mass="206945">MDFFATKAAESSKSSDDVDGFAQAIANRFKTSPVITANLNPPPPKNLSTPSVALPPDRFKSILPKDIQPYINDPNALFIDIRPHAAFASARLPNALSLSVPSTLLKRPLFPLERLAAMLPSLSARNRFNKWRQTSTLIVYDADSSGSVSGHLPEGNNILGLLRKFVNDPQGSYSGQLLWLKGGFQSVWKERKDLVDTRPVDLEADEDEPSSMLRPKNLPMSAFGTSSTTMNKNSLQSSRVLATRPGPRLPPSVAFNPFFDTIRQNVELSQGITERIPLRIPKRVRRRLVDLPFAWLQEIARRADVKLDDESPSSESDHYSTSSSSPNNQAVSTVSFPSQSSSSLSSSDSSLTPPDSALVDEGMEALAMQFYRIELAEQRRLMGVMQHHAKESEKMSGSQPAQSQPSLASKSTMQVDSEPSGHDSSSKHSQLSNISFPYSITAGIEKGAKNRYRHIWPFEHARVRLHQEHAPTDSGSYPDTEPPNPRFLHHPSYPPQFTPTTSSSTTLFNPADAGSGPPTFTGSFVQSPMSSMTSTNNPGSTASASTTSLTSSSSPFPSMSSSSHMRLPPTMMTTTAPSGPISGPGRPFKLSFPPGGSNGSSGSSGFGSASGSGGKGGNTSSPFLKPGTSVSSSPERVSSMNLNMNIGGGGIAGRRIGAVSLTSSSRPGIGAGSTNASNGGSVSGGEGPRSVSPTKSLGGRPSARGLKLDLGLGGSGRSGPAAIISSPSSSSTRSGASSGGGGGSVISFASGMRTFGGNTKEAGSNIPTFVPSFTQIRGVGGGTGSRGNGQGSGGESTIESSATESEREHEQDWDEEGDNGDGDRQRMGSTRRNREEYDDYVNASYVQPLCTTRRYIATQGPLEATFTDFWTIVYQQNVHVIVMLTREVENSMVKCGPYWKSEVYGPLRLKLIDVEGTEDDDKVDVRKASDAEGNMEEGADEAGLGRHSQQTFGGGGNHPSIKDEGMFSFFPTVKKEEDEEVKEERRRKREQRRVEKKVKREMKKELRRAREAEGAEGMEVDSKDQVKAENKREERREDKQKMQEKQKGKGKGKIEEKAKESSQSRSRSRVDSKRNSSTIIKRTFLLSHTYYPHVPPRKVVQFQYLGWPDMNVPGHSAGVLRLIREVNQAVEEGDYLPREEVEEEMQKGNKQPRAEAEEIDRMTGIAKHTMGKGHAPVLLHCSAGVGRTGGFIVVDAVLDGLRRELRKRRKAEKDAERHLFETQREIKEDKERLSKMEKMDVEMGSLKSSPSPPLSSKKKDDSMEVDSTLAEADVAMSDVTRSRSSPGSSMDSSRGSPMQQEQNPSPEETLAIYHGGNVLHIPAYSNKGKDSAKESKPQTSEGDGAKPSSSSKKSPKSNVIQSPIDIDQKVQEMYTRPATTRMWAENVSDQTGRHGSAFRVDQARTAFQSQSRLSERDVPRVEAAPTKDKEEVKMEMDTASADKGKSSSAVASSFHKPLSDSGSPSTSDDSYGFQSTFIKGRGHKHSQSLSRLHGPTNTSSFGTSESSLPLGSVLKPLSEVPAADRVKQPKVLPPTVNVPVERPRTLSAPIAPQPVPLQPVTAPDLPNPSLTPEDENRKPITPGAGSTASSGSRSGSASGTSGSSGKIEKLKQIKKKLLVEGSTTSLSSAQVGTGSGSGGSVPPMSGSGSGSGSVARSRSGSVSLSDPKYSLDAIPEKLAKPFSVMGRIIGAGSNSDISKKSPRKSSPVATDLDPLAGPISAFDYAAPRELHLDMSPRDLSNYTEPLLEVVQDMRQQRMSLCQSLRQYVFVHAAILEGALMVVDEENEKESEEENEEEDIDHEYIFKTPKYEKILNLAPHKPTLYRTPPSNASNKDGQDPVAIPSSKTVPTINTGKRLASPTELPEEDKKGRQLLHKKPSIKRKPNSNTSNSSEETEMKDGIPTSPTKALTLLPPQEMA</sequence>
<feature type="region of interest" description="Disordered" evidence="3">
    <location>
        <begin position="1621"/>
        <end position="1668"/>
    </location>
</feature>
<feature type="region of interest" description="Disordered" evidence="3">
    <location>
        <begin position="663"/>
        <end position="741"/>
    </location>
</feature>
<dbReference type="PANTHER" id="PTHR19134:SF561">
    <property type="entry name" value="PROTEIN TYROSINE PHOSPHATASE 36E, ISOFORM A"/>
    <property type="match status" value="1"/>
</dbReference>
<dbReference type="InterPro" id="IPR001763">
    <property type="entry name" value="Rhodanese-like_dom"/>
</dbReference>
<protein>
    <recommendedName>
        <fullName evidence="2">protein-tyrosine-phosphatase</fullName>
        <ecNumber evidence="2">3.1.3.48</ecNumber>
    </recommendedName>
</protein>
<dbReference type="InterPro" id="IPR000387">
    <property type="entry name" value="Tyr_Pase_dom"/>
</dbReference>
<dbReference type="InterPro" id="IPR036873">
    <property type="entry name" value="Rhodanese-like_dom_sf"/>
</dbReference>
<feature type="region of interest" description="Disordered" evidence="3">
    <location>
        <begin position="1820"/>
        <end position="1918"/>
    </location>
</feature>
<dbReference type="Proteomes" id="UP000297245">
    <property type="component" value="Unassembled WGS sequence"/>
</dbReference>
<feature type="compositionally biased region" description="Gly residues" evidence="3">
    <location>
        <begin position="778"/>
        <end position="794"/>
    </location>
</feature>
<feature type="compositionally biased region" description="Basic and acidic residues" evidence="3">
    <location>
        <begin position="1413"/>
        <end position="1445"/>
    </location>
</feature>
<feature type="region of interest" description="Disordered" evidence="3">
    <location>
        <begin position="1241"/>
        <end position="1609"/>
    </location>
</feature>
<dbReference type="OrthoDB" id="6058203at2759"/>
<evidence type="ECO:0000313" key="8">
    <source>
        <dbReference type="Proteomes" id="UP000297245"/>
    </source>
</evidence>
<feature type="region of interest" description="Disordered" evidence="3">
    <location>
        <begin position="773"/>
        <end position="835"/>
    </location>
</feature>
<evidence type="ECO:0000259" key="6">
    <source>
        <dbReference type="PROSITE" id="PS50206"/>
    </source>
</evidence>
<accession>A0A4S8LJU6</accession>
<dbReference type="PROSITE" id="PS50055">
    <property type="entry name" value="TYR_PHOSPHATASE_PTP"/>
    <property type="match status" value="1"/>
</dbReference>
<evidence type="ECO:0000313" key="7">
    <source>
        <dbReference type="EMBL" id="THU89429.1"/>
    </source>
</evidence>
<dbReference type="PROSITE" id="PS00383">
    <property type="entry name" value="TYR_PHOSPHATASE_1"/>
    <property type="match status" value="1"/>
</dbReference>
<feature type="compositionally biased region" description="Polar residues" evidence="3">
    <location>
        <begin position="518"/>
        <end position="532"/>
    </location>
</feature>
<feature type="region of interest" description="Disordered" evidence="3">
    <location>
        <begin position="920"/>
        <end position="1075"/>
    </location>
</feature>
<reference evidence="7 8" key="1">
    <citation type="journal article" date="2019" name="Nat. Ecol. Evol.">
        <title>Megaphylogeny resolves global patterns of mushroom evolution.</title>
        <authorList>
            <person name="Varga T."/>
            <person name="Krizsan K."/>
            <person name="Foldi C."/>
            <person name="Dima B."/>
            <person name="Sanchez-Garcia M."/>
            <person name="Sanchez-Ramirez S."/>
            <person name="Szollosi G.J."/>
            <person name="Szarkandi J.G."/>
            <person name="Papp V."/>
            <person name="Albert L."/>
            <person name="Andreopoulos W."/>
            <person name="Angelini C."/>
            <person name="Antonin V."/>
            <person name="Barry K.W."/>
            <person name="Bougher N.L."/>
            <person name="Buchanan P."/>
            <person name="Buyck B."/>
            <person name="Bense V."/>
            <person name="Catcheside P."/>
            <person name="Chovatia M."/>
            <person name="Cooper J."/>
            <person name="Damon W."/>
            <person name="Desjardin D."/>
            <person name="Finy P."/>
            <person name="Geml J."/>
            <person name="Haridas S."/>
            <person name="Hughes K."/>
            <person name="Justo A."/>
            <person name="Karasinski D."/>
            <person name="Kautmanova I."/>
            <person name="Kiss B."/>
            <person name="Kocsube S."/>
            <person name="Kotiranta H."/>
            <person name="LaButti K.M."/>
            <person name="Lechner B.E."/>
            <person name="Liimatainen K."/>
            <person name="Lipzen A."/>
            <person name="Lukacs Z."/>
            <person name="Mihaltcheva S."/>
            <person name="Morgado L.N."/>
            <person name="Niskanen T."/>
            <person name="Noordeloos M.E."/>
            <person name="Ohm R.A."/>
            <person name="Ortiz-Santana B."/>
            <person name="Ovrebo C."/>
            <person name="Racz N."/>
            <person name="Riley R."/>
            <person name="Savchenko A."/>
            <person name="Shiryaev A."/>
            <person name="Soop K."/>
            <person name="Spirin V."/>
            <person name="Szebenyi C."/>
            <person name="Tomsovsky M."/>
            <person name="Tulloss R.E."/>
            <person name="Uehling J."/>
            <person name="Grigoriev I.V."/>
            <person name="Vagvolgyi C."/>
            <person name="Papp T."/>
            <person name="Martin F.M."/>
            <person name="Miettinen O."/>
            <person name="Hibbett D.S."/>
            <person name="Nagy L.G."/>
        </authorList>
    </citation>
    <scope>NUCLEOTIDE SEQUENCE [LARGE SCALE GENOMIC DNA]</scope>
    <source>
        <strain evidence="7 8">CBS 962.96</strain>
    </source>
</reference>
<dbReference type="SMART" id="SM00194">
    <property type="entry name" value="PTPc"/>
    <property type="match status" value="1"/>
</dbReference>
<feature type="compositionally biased region" description="Basic and acidic residues" evidence="3">
    <location>
        <begin position="1020"/>
        <end position="1074"/>
    </location>
</feature>
<evidence type="ECO:0000259" key="4">
    <source>
        <dbReference type="PROSITE" id="PS50055"/>
    </source>
</evidence>
<feature type="compositionally biased region" description="Polar residues" evidence="3">
    <location>
        <begin position="1844"/>
        <end position="1853"/>
    </location>
</feature>
<dbReference type="PROSITE" id="PS50206">
    <property type="entry name" value="RHODANESE_3"/>
    <property type="match status" value="1"/>
</dbReference>
<dbReference type="EC" id="3.1.3.48" evidence="2"/>
<comment type="similarity">
    <text evidence="1">Belongs to the protein-tyrosine phosphatase family. Non-receptor class subfamily.</text>
</comment>
<dbReference type="PROSITE" id="PS50056">
    <property type="entry name" value="TYR_PHOSPHATASE_2"/>
    <property type="match status" value="1"/>
</dbReference>
<dbReference type="SMART" id="SM00404">
    <property type="entry name" value="PTPc_motif"/>
    <property type="match status" value="1"/>
</dbReference>
<dbReference type="SUPFAM" id="SSF52821">
    <property type="entry name" value="Rhodanese/Cell cycle control phosphatase"/>
    <property type="match status" value="1"/>
</dbReference>
<feature type="compositionally biased region" description="Basic residues" evidence="3">
    <location>
        <begin position="1871"/>
        <end position="1884"/>
    </location>
</feature>
<dbReference type="InterPro" id="IPR050348">
    <property type="entry name" value="Protein-Tyr_Phosphatase"/>
</dbReference>
<dbReference type="Gene3D" id="3.90.190.10">
    <property type="entry name" value="Protein tyrosine phosphatase superfamily"/>
    <property type="match status" value="4"/>
</dbReference>
<feature type="region of interest" description="Disordered" evidence="3">
    <location>
        <begin position="387"/>
        <end position="430"/>
    </location>
</feature>
<dbReference type="InterPro" id="IPR029021">
    <property type="entry name" value="Prot-tyrosine_phosphatase-like"/>
</dbReference>
<feature type="compositionally biased region" description="Low complexity" evidence="3">
    <location>
        <begin position="396"/>
        <end position="411"/>
    </location>
</feature>
<feature type="compositionally biased region" description="Low complexity" evidence="3">
    <location>
        <begin position="718"/>
        <end position="736"/>
    </location>
</feature>
<evidence type="ECO:0000256" key="1">
    <source>
        <dbReference type="ARBA" id="ARBA00009649"/>
    </source>
</evidence>
<feature type="region of interest" description="Disordered" evidence="3">
    <location>
        <begin position="469"/>
        <end position="490"/>
    </location>
</feature>
<feature type="compositionally biased region" description="Basic and acidic residues" evidence="3">
    <location>
        <begin position="1327"/>
        <end position="1336"/>
    </location>
</feature>
<feature type="region of interest" description="Disordered" evidence="3">
    <location>
        <begin position="509"/>
        <end position="642"/>
    </location>
</feature>